<organism evidence="1 2">
    <name type="scientific">Brevundimonas intermedia</name>
    <dbReference type="NCBI Taxonomy" id="74315"/>
    <lineage>
        <taxon>Bacteria</taxon>
        <taxon>Pseudomonadati</taxon>
        <taxon>Pseudomonadota</taxon>
        <taxon>Alphaproteobacteria</taxon>
        <taxon>Caulobacterales</taxon>
        <taxon>Caulobacteraceae</taxon>
        <taxon>Brevundimonas</taxon>
    </lineage>
</organism>
<comment type="caution">
    <text evidence="1">The sequence shown here is derived from an EMBL/GenBank/DDBJ whole genome shotgun (WGS) entry which is preliminary data.</text>
</comment>
<reference evidence="1" key="2">
    <citation type="submission" date="2023-01" db="EMBL/GenBank/DDBJ databases">
        <authorList>
            <person name="Sun Q."/>
            <person name="Evtushenko L."/>
        </authorList>
    </citation>
    <scope>NUCLEOTIDE SEQUENCE</scope>
    <source>
        <strain evidence="1">VKM B-1499</strain>
    </source>
</reference>
<keyword evidence="2" id="KW-1185">Reference proteome</keyword>
<gene>
    <name evidence="1" type="ORF">GCM10017620_25920</name>
</gene>
<evidence type="ECO:0000313" key="1">
    <source>
        <dbReference type="EMBL" id="GLK49619.1"/>
    </source>
</evidence>
<dbReference type="EMBL" id="BSFD01000010">
    <property type="protein sequence ID" value="GLK49619.1"/>
    <property type="molecule type" value="Genomic_DNA"/>
</dbReference>
<accession>A0ABQ5TC25</accession>
<evidence type="ECO:0000313" key="2">
    <source>
        <dbReference type="Proteomes" id="UP001143509"/>
    </source>
</evidence>
<proteinExistence type="predicted"/>
<reference evidence="1" key="1">
    <citation type="journal article" date="2014" name="Int. J. Syst. Evol. Microbiol.">
        <title>Complete genome of a new Firmicutes species belonging to the dominant human colonic microbiota ('Ruminococcus bicirculans') reveals two chromosomes and a selective capacity to utilize plant glucans.</title>
        <authorList>
            <consortium name="NISC Comparative Sequencing Program"/>
            <person name="Wegmann U."/>
            <person name="Louis P."/>
            <person name="Goesmann A."/>
            <person name="Henrissat B."/>
            <person name="Duncan S.H."/>
            <person name="Flint H.J."/>
        </authorList>
    </citation>
    <scope>NUCLEOTIDE SEQUENCE</scope>
    <source>
        <strain evidence="1">VKM B-1499</strain>
    </source>
</reference>
<dbReference type="RefSeq" id="WP_271165809.1">
    <property type="nucleotide sequence ID" value="NZ_BSFD01000010.1"/>
</dbReference>
<name>A0ABQ5TC25_9CAUL</name>
<dbReference type="Proteomes" id="UP001143509">
    <property type="component" value="Unassembled WGS sequence"/>
</dbReference>
<protein>
    <submittedName>
        <fullName evidence="1">Uncharacterized protein</fullName>
    </submittedName>
</protein>
<sequence length="61" mass="6768">MLPAQPTEKDLETLYTARGAAIVACEAKRRLAVETYAGEHADEAAWLRDLARNPFLPKRGN</sequence>